<comment type="caution">
    <text evidence="1">The sequence shown here is derived from an EMBL/GenBank/DDBJ whole genome shotgun (WGS) entry which is preliminary data.</text>
</comment>
<proteinExistence type="predicted"/>
<dbReference type="Proteomes" id="UP000814140">
    <property type="component" value="Unassembled WGS sequence"/>
</dbReference>
<dbReference type="EMBL" id="MU277191">
    <property type="protein sequence ID" value="KAI0067110.1"/>
    <property type="molecule type" value="Genomic_DNA"/>
</dbReference>
<protein>
    <submittedName>
        <fullName evidence="1">Uncharacterized protein</fullName>
    </submittedName>
</protein>
<gene>
    <name evidence="1" type="ORF">BV25DRAFT_1912440</name>
</gene>
<evidence type="ECO:0000313" key="1">
    <source>
        <dbReference type="EMBL" id="KAI0067110.1"/>
    </source>
</evidence>
<reference evidence="1" key="1">
    <citation type="submission" date="2021-03" db="EMBL/GenBank/DDBJ databases">
        <authorList>
            <consortium name="DOE Joint Genome Institute"/>
            <person name="Ahrendt S."/>
            <person name="Looney B.P."/>
            <person name="Miyauchi S."/>
            <person name="Morin E."/>
            <person name="Drula E."/>
            <person name="Courty P.E."/>
            <person name="Chicoki N."/>
            <person name="Fauchery L."/>
            <person name="Kohler A."/>
            <person name="Kuo A."/>
            <person name="Labutti K."/>
            <person name="Pangilinan J."/>
            <person name="Lipzen A."/>
            <person name="Riley R."/>
            <person name="Andreopoulos W."/>
            <person name="He G."/>
            <person name="Johnson J."/>
            <person name="Barry K.W."/>
            <person name="Grigoriev I.V."/>
            <person name="Nagy L."/>
            <person name="Hibbett D."/>
            <person name="Henrissat B."/>
            <person name="Matheny P.B."/>
            <person name="Labbe J."/>
            <person name="Martin F."/>
        </authorList>
    </citation>
    <scope>NUCLEOTIDE SEQUENCE</scope>
    <source>
        <strain evidence="1">HHB10654</strain>
    </source>
</reference>
<evidence type="ECO:0000313" key="2">
    <source>
        <dbReference type="Proteomes" id="UP000814140"/>
    </source>
</evidence>
<name>A0ACB8TFD0_9AGAM</name>
<keyword evidence="2" id="KW-1185">Reference proteome</keyword>
<organism evidence="1 2">
    <name type="scientific">Artomyces pyxidatus</name>
    <dbReference type="NCBI Taxonomy" id="48021"/>
    <lineage>
        <taxon>Eukaryota</taxon>
        <taxon>Fungi</taxon>
        <taxon>Dikarya</taxon>
        <taxon>Basidiomycota</taxon>
        <taxon>Agaricomycotina</taxon>
        <taxon>Agaricomycetes</taxon>
        <taxon>Russulales</taxon>
        <taxon>Auriscalpiaceae</taxon>
        <taxon>Artomyces</taxon>
    </lineage>
</organism>
<accession>A0ACB8TFD0</accession>
<sequence>MSFITVEDGTGLVRSRWPGNVALGNELPSDYVLDMAWQRCPCTLEDLRKWAYFTHNPDPDERRREPFSFVYKPGPTALFPSGLVPEQVELRIQGFVQQVELSPIGSWNSHADDVSSATKYIVLNGGRFHGIFHHQVLAINAIGELGRQSLCPRANKSCYSPMTEFGLISFRRPASAKKIESVLDGTLDMQDIDAEVDDDESSDGDELEVQVRKLDGTLVEATWHAIRVSDFVEVKAKVKVHWSLTNGSGEGCGGENAKYKESADKLDM</sequence>
<reference evidence="1" key="2">
    <citation type="journal article" date="2022" name="New Phytol.">
        <title>Evolutionary transition to the ectomycorrhizal habit in the genomes of a hyperdiverse lineage of mushroom-forming fungi.</title>
        <authorList>
            <person name="Looney B."/>
            <person name="Miyauchi S."/>
            <person name="Morin E."/>
            <person name="Drula E."/>
            <person name="Courty P.E."/>
            <person name="Kohler A."/>
            <person name="Kuo A."/>
            <person name="LaButti K."/>
            <person name="Pangilinan J."/>
            <person name="Lipzen A."/>
            <person name="Riley R."/>
            <person name="Andreopoulos W."/>
            <person name="He G."/>
            <person name="Johnson J."/>
            <person name="Nolan M."/>
            <person name="Tritt A."/>
            <person name="Barry K.W."/>
            <person name="Grigoriev I.V."/>
            <person name="Nagy L.G."/>
            <person name="Hibbett D."/>
            <person name="Henrissat B."/>
            <person name="Matheny P.B."/>
            <person name="Labbe J."/>
            <person name="Martin F.M."/>
        </authorList>
    </citation>
    <scope>NUCLEOTIDE SEQUENCE</scope>
    <source>
        <strain evidence="1">HHB10654</strain>
    </source>
</reference>